<dbReference type="InterPro" id="IPR012951">
    <property type="entry name" value="BBE"/>
</dbReference>
<protein>
    <submittedName>
        <fullName evidence="7">FAD-binding oxidoreductase</fullName>
    </submittedName>
</protein>
<keyword evidence="3" id="KW-0285">Flavoprotein</keyword>
<dbReference type="Gene3D" id="3.30.43.10">
    <property type="entry name" value="Uridine Diphospho-n-acetylenolpyruvylglucosamine Reductase, domain 2"/>
    <property type="match status" value="1"/>
</dbReference>
<keyword evidence="5" id="KW-0560">Oxidoreductase</keyword>
<comment type="similarity">
    <text evidence="2">Belongs to the oxygen-dependent FAD-linked oxidoreductase family.</text>
</comment>
<dbReference type="InterPro" id="IPR036318">
    <property type="entry name" value="FAD-bd_PCMH-like_sf"/>
</dbReference>
<dbReference type="InterPro" id="IPR006094">
    <property type="entry name" value="Oxid_FAD_bind_N"/>
</dbReference>
<dbReference type="Gene3D" id="3.40.462.20">
    <property type="match status" value="1"/>
</dbReference>
<dbReference type="Pfam" id="PF08031">
    <property type="entry name" value="BBE"/>
    <property type="match status" value="1"/>
</dbReference>
<evidence type="ECO:0000256" key="3">
    <source>
        <dbReference type="ARBA" id="ARBA00022630"/>
    </source>
</evidence>
<evidence type="ECO:0000256" key="2">
    <source>
        <dbReference type="ARBA" id="ARBA00005466"/>
    </source>
</evidence>
<comment type="cofactor">
    <cofactor evidence="1">
        <name>FAD</name>
        <dbReference type="ChEBI" id="CHEBI:57692"/>
    </cofactor>
</comment>
<organism evidence="7 8">
    <name type="scientific">Thermanaerothrix solaris</name>
    <dbReference type="NCBI Taxonomy" id="3058434"/>
    <lineage>
        <taxon>Bacteria</taxon>
        <taxon>Bacillati</taxon>
        <taxon>Chloroflexota</taxon>
        <taxon>Anaerolineae</taxon>
        <taxon>Anaerolineales</taxon>
        <taxon>Anaerolineaceae</taxon>
        <taxon>Thermanaerothrix</taxon>
    </lineage>
</organism>
<name>A0ABU3NNS5_9CHLR</name>
<evidence type="ECO:0000313" key="8">
    <source>
        <dbReference type="Proteomes" id="UP001254165"/>
    </source>
</evidence>
<dbReference type="Pfam" id="PF01565">
    <property type="entry name" value="FAD_binding_4"/>
    <property type="match status" value="1"/>
</dbReference>
<dbReference type="InterPro" id="IPR050416">
    <property type="entry name" value="FAD-linked_Oxidoreductase"/>
</dbReference>
<dbReference type="Proteomes" id="UP001254165">
    <property type="component" value="Unassembled WGS sequence"/>
</dbReference>
<dbReference type="InterPro" id="IPR016166">
    <property type="entry name" value="FAD-bd_PCMH"/>
</dbReference>
<keyword evidence="8" id="KW-1185">Reference proteome</keyword>
<dbReference type="PANTHER" id="PTHR42973:SF39">
    <property type="entry name" value="FAD-BINDING PCMH-TYPE DOMAIN-CONTAINING PROTEIN"/>
    <property type="match status" value="1"/>
</dbReference>
<dbReference type="RefSeq" id="WP_315625157.1">
    <property type="nucleotide sequence ID" value="NZ_JAUHMF010000002.1"/>
</dbReference>
<evidence type="ECO:0000313" key="7">
    <source>
        <dbReference type="EMBL" id="MDT8898496.1"/>
    </source>
</evidence>
<sequence>MVVSRFSSTAVGQLQAGLTPGCQVITPGHERYDEARRAWNLAVDQYPALIVRPQTTRDVAETIRFAEAQSLPVAVTGTGHGVIRNADNALLLDTSPLAGVHLDAAAQTAWIGAGTKWGTVLSAAQAEGLAPLLGSSPDVGVVGYTLGGGFGWLARKYGLATDSVNYFEVVTASGEHIKASATENADLFWGLRGGGGNFGVVTGLEMRLYPVRHVYAGNLYYPVENAREAFTLFRQWISGVPHELTAAFVLMNFPPIPEVPEIFRGQSFVILRGCYCGPAEQGEALLRPWREWRTPQVDDFKLMPFAHAAAISNDPVDPLPAHTSGAWLRALHDEVVEALIQYVLPNQAPPLLMFSEIRHAGGAISAVDPSTTAFSHREAPYSLQMVGVVPTPELRARVGHHMASLKQALTPHLHQGVYLNFLEGEEARERTPQGFSAEAYARLQRLKAKYDPQNRFGYSFAIPPA</sequence>
<accession>A0ABU3NNS5</accession>
<comment type="caution">
    <text evidence="7">The sequence shown here is derived from an EMBL/GenBank/DDBJ whole genome shotgun (WGS) entry which is preliminary data.</text>
</comment>
<evidence type="ECO:0000259" key="6">
    <source>
        <dbReference type="PROSITE" id="PS51387"/>
    </source>
</evidence>
<proteinExistence type="inferred from homology"/>
<dbReference type="SUPFAM" id="SSF56176">
    <property type="entry name" value="FAD-binding/transporter-associated domain-like"/>
    <property type="match status" value="1"/>
</dbReference>
<feature type="domain" description="FAD-binding PCMH-type" evidence="6">
    <location>
        <begin position="43"/>
        <end position="211"/>
    </location>
</feature>
<dbReference type="PROSITE" id="PS51387">
    <property type="entry name" value="FAD_PCMH"/>
    <property type="match status" value="1"/>
</dbReference>
<dbReference type="EMBL" id="JAUHMF010000002">
    <property type="protein sequence ID" value="MDT8898496.1"/>
    <property type="molecule type" value="Genomic_DNA"/>
</dbReference>
<evidence type="ECO:0000256" key="5">
    <source>
        <dbReference type="ARBA" id="ARBA00023002"/>
    </source>
</evidence>
<keyword evidence="4" id="KW-0274">FAD</keyword>
<reference evidence="7 8" key="1">
    <citation type="submission" date="2023-07" db="EMBL/GenBank/DDBJ databases">
        <title>Novel species of Thermanaerothrix with wide hydrolytic capabilities.</title>
        <authorList>
            <person name="Zayulina K.S."/>
            <person name="Podosokorskaya O.A."/>
            <person name="Elcheninov A.G."/>
        </authorList>
    </citation>
    <scope>NUCLEOTIDE SEQUENCE [LARGE SCALE GENOMIC DNA]</scope>
    <source>
        <strain evidence="7 8">4228-RoL</strain>
    </source>
</reference>
<dbReference type="Gene3D" id="3.30.465.10">
    <property type="match status" value="1"/>
</dbReference>
<evidence type="ECO:0000256" key="1">
    <source>
        <dbReference type="ARBA" id="ARBA00001974"/>
    </source>
</evidence>
<dbReference type="PANTHER" id="PTHR42973">
    <property type="entry name" value="BINDING OXIDOREDUCTASE, PUTATIVE (AFU_ORTHOLOGUE AFUA_1G17690)-RELATED"/>
    <property type="match status" value="1"/>
</dbReference>
<gene>
    <name evidence="7" type="ORF">QYE77_09465</name>
</gene>
<dbReference type="InterPro" id="IPR016167">
    <property type="entry name" value="FAD-bd_PCMH_sub1"/>
</dbReference>
<dbReference type="InterPro" id="IPR006093">
    <property type="entry name" value="Oxy_OxRdtase_FAD_BS"/>
</dbReference>
<dbReference type="PROSITE" id="PS00862">
    <property type="entry name" value="OX2_COVAL_FAD"/>
    <property type="match status" value="1"/>
</dbReference>
<dbReference type="InterPro" id="IPR016169">
    <property type="entry name" value="FAD-bd_PCMH_sub2"/>
</dbReference>
<evidence type="ECO:0000256" key="4">
    <source>
        <dbReference type="ARBA" id="ARBA00022827"/>
    </source>
</evidence>